<keyword evidence="4 6" id="KW-0520">NAD</keyword>
<dbReference type="RefSeq" id="WP_029311425.1">
    <property type="nucleotide sequence ID" value="NZ_FTNE01000002.1"/>
</dbReference>
<dbReference type="HAMAP" id="MF_01216">
    <property type="entry name" value="Azoreductase_type1"/>
    <property type="match status" value="1"/>
</dbReference>
<comment type="function">
    <text evidence="6">Also exhibits azoreductase activity. Catalyzes the reductive cleavage of the azo bond in aromatic azo compounds to the corresponding amines.</text>
</comment>
<protein>
    <recommendedName>
        <fullName evidence="6">FMN dependent NADH:quinone oxidoreductase</fullName>
        <ecNumber evidence="6">1.6.5.-</ecNumber>
    </recommendedName>
    <alternativeName>
        <fullName evidence="6">Azo-dye reductase</fullName>
    </alternativeName>
    <alternativeName>
        <fullName evidence="6">FMN-dependent NADH-azo compound oxidoreductase</fullName>
    </alternativeName>
    <alternativeName>
        <fullName evidence="6">FMN-dependent NADH-azoreductase</fullName>
        <ecNumber evidence="6">1.7.1.17</ecNumber>
    </alternativeName>
</protein>
<dbReference type="OrthoDB" id="9787136at2"/>
<dbReference type="GO" id="GO:0010181">
    <property type="term" value="F:FMN binding"/>
    <property type="evidence" value="ECO:0007669"/>
    <property type="project" value="UniProtKB-UniRule"/>
</dbReference>
<dbReference type="InterPro" id="IPR003680">
    <property type="entry name" value="Flavodoxin_fold"/>
</dbReference>
<dbReference type="EMBL" id="FTNE01000002">
    <property type="protein sequence ID" value="SIQ16388.1"/>
    <property type="molecule type" value="Genomic_DNA"/>
</dbReference>
<dbReference type="GO" id="GO:0009055">
    <property type="term" value="F:electron transfer activity"/>
    <property type="evidence" value="ECO:0007669"/>
    <property type="project" value="UniProtKB-UniRule"/>
</dbReference>
<dbReference type="PANTHER" id="PTHR43741">
    <property type="entry name" value="FMN-DEPENDENT NADH-AZOREDUCTASE 1"/>
    <property type="match status" value="1"/>
</dbReference>
<evidence type="ECO:0000256" key="5">
    <source>
        <dbReference type="ARBA" id="ARBA00048542"/>
    </source>
</evidence>
<keyword evidence="9" id="KW-1185">Reference proteome</keyword>
<dbReference type="Proteomes" id="UP000186308">
    <property type="component" value="Unassembled WGS sequence"/>
</dbReference>
<feature type="binding site" evidence="6">
    <location>
        <begin position="140"/>
        <end position="143"/>
    </location>
    <ligand>
        <name>FMN</name>
        <dbReference type="ChEBI" id="CHEBI:58210"/>
    </ligand>
</feature>
<dbReference type="EC" id="1.6.5.-" evidence="6"/>
<comment type="function">
    <text evidence="6">Quinone reductase that provides resistance to thiol-specific stress caused by electrophilic quinones.</text>
</comment>
<evidence type="ECO:0000256" key="6">
    <source>
        <dbReference type="HAMAP-Rule" id="MF_01216"/>
    </source>
</evidence>
<evidence type="ECO:0000256" key="4">
    <source>
        <dbReference type="ARBA" id="ARBA00023027"/>
    </source>
</evidence>
<comment type="cofactor">
    <cofactor evidence="6">
        <name>FMN</name>
        <dbReference type="ChEBI" id="CHEBI:58210"/>
    </cofactor>
    <text evidence="6">Binds 1 FMN per subunit.</text>
</comment>
<dbReference type="InterPro" id="IPR050104">
    <property type="entry name" value="FMN-dep_NADH:Q_OxRdtase_AzoR1"/>
</dbReference>
<feature type="binding site" evidence="6">
    <location>
        <begin position="94"/>
        <end position="97"/>
    </location>
    <ligand>
        <name>FMN</name>
        <dbReference type="ChEBI" id="CHEBI:58210"/>
    </ligand>
</feature>
<feature type="binding site" evidence="6">
    <location>
        <begin position="15"/>
        <end position="17"/>
    </location>
    <ligand>
        <name>FMN</name>
        <dbReference type="ChEBI" id="CHEBI:58210"/>
    </ligand>
</feature>
<keyword evidence="1 6" id="KW-0285">Flavoprotein</keyword>
<comment type="caution">
    <text evidence="8">The sequence shown here is derived from an EMBL/GenBank/DDBJ whole genome shotgun (WGS) entry which is preliminary data.</text>
</comment>
<accession>A0A8G2CHY8</accession>
<sequence length="204" mass="21275">MKLLHIDSSILGPHSVSRTLTAEIVAKEAALHPDLDIVYRDLAATPMMHLSGAHMAAWQGSTVSDAALGADLATGSAFIDELFAADIIVIGAPMYNFGIPSQLKAWIDRVVVAGKTFRYGEGGMPESLLPKGKKILIASTRGGVYSAGSPAAGLEHQETYLTAVLSFIGLTDITFIRAEGIAFGPEAREGAIGKAQAEIAALAA</sequence>
<proteinExistence type="inferred from homology"/>
<evidence type="ECO:0000256" key="2">
    <source>
        <dbReference type="ARBA" id="ARBA00022643"/>
    </source>
</evidence>
<evidence type="ECO:0000313" key="8">
    <source>
        <dbReference type="EMBL" id="SIQ16388.1"/>
    </source>
</evidence>
<dbReference type="Pfam" id="PF02525">
    <property type="entry name" value="Flavodoxin_2"/>
    <property type="match status" value="1"/>
</dbReference>
<evidence type="ECO:0000256" key="3">
    <source>
        <dbReference type="ARBA" id="ARBA00023002"/>
    </source>
</evidence>
<comment type="subunit">
    <text evidence="6">Homodimer.</text>
</comment>
<dbReference type="Gene3D" id="3.40.50.360">
    <property type="match status" value="1"/>
</dbReference>
<comment type="similarity">
    <text evidence="6">Belongs to the azoreductase type 1 family.</text>
</comment>
<dbReference type="PANTHER" id="PTHR43741:SF4">
    <property type="entry name" value="FMN-DEPENDENT NADH:QUINONE OXIDOREDUCTASE"/>
    <property type="match status" value="1"/>
</dbReference>
<dbReference type="SUPFAM" id="SSF52218">
    <property type="entry name" value="Flavoproteins"/>
    <property type="match status" value="1"/>
</dbReference>
<comment type="catalytic activity">
    <reaction evidence="6">
        <text>2 a quinone + NADH + H(+) = 2 a 1,4-benzosemiquinone + NAD(+)</text>
        <dbReference type="Rhea" id="RHEA:65952"/>
        <dbReference type="ChEBI" id="CHEBI:15378"/>
        <dbReference type="ChEBI" id="CHEBI:57540"/>
        <dbReference type="ChEBI" id="CHEBI:57945"/>
        <dbReference type="ChEBI" id="CHEBI:132124"/>
        <dbReference type="ChEBI" id="CHEBI:134225"/>
    </reaction>
</comment>
<dbReference type="InterPro" id="IPR029039">
    <property type="entry name" value="Flavoprotein-like_sf"/>
</dbReference>
<feature type="domain" description="Flavodoxin-like fold" evidence="7">
    <location>
        <begin position="1"/>
        <end position="201"/>
    </location>
</feature>
<evidence type="ECO:0000313" key="9">
    <source>
        <dbReference type="Proteomes" id="UP000186308"/>
    </source>
</evidence>
<evidence type="ECO:0000256" key="1">
    <source>
        <dbReference type="ARBA" id="ARBA00022630"/>
    </source>
</evidence>
<dbReference type="GO" id="GO:0016652">
    <property type="term" value="F:oxidoreductase activity, acting on NAD(P)H as acceptor"/>
    <property type="evidence" value="ECO:0007669"/>
    <property type="project" value="UniProtKB-UniRule"/>
</dbReference>
<comment type="catalytic activity">
    <reaction evidence="5">
        <text>N,N-dimethyl-1,4-phenylenediamine + anthranilate + 2 NAD(+) = 2-(4-dimethylaminophenyl)diazenylbenzoate + 2 NADH + 2 H(+)</text>
        <dbReference type="Rhea" id="RHEA:55872"/>
        <dbReference type="ChEBI" id="CHEBI:15378"/>
        <dbReference type="ChEBI" id="CHEBI:15783"/>
        <dbReference type="ChEBI" id="CHEBI:16567"/>
        <dbReference type="ChEBI" id="CHEBI:57540"/>
        <dbReference type="ChEBI" id="CHEBI:57945"/>
        <dbReference type="ChEBI" id="CHEBI:71579"/>
        <dbReference type="EC" id="1.7.1.17"/>
    </reaction>
    <physiologicalReaction direction="right-to-left" evidence="5">
        <dbReference type="Rhea" id="RHEA:55874"/>
    </physiologicalReaction>
</comment>
<dbReference type="EC" id="1.7.1.17" evidence="6"/>
<reference evidence="8 9" key="1">
    <citation type="submission" date="2017-01" db="EMBL/GenBank/DDBJ databases">
        <authorList>
            <person name="Varghese N."/>
            <person name="Submissions S."/>
        </authorList>
    </citation>
    <scope>NUCLEOTIDE SEQUENCE [LARGE SCALE GENOMIC DNA]</scope>
    <source>
        <strain evidence="8 9">ATCC 35905</strain>
    </source>
</reference>
<keyword evidence="3 6" id="KW-0560">Oxidoreductase</keyword>
<feature type="binding site" evidence="6">
    <location>
        <position position="9"/>
    </location>
    <ligand>
        <name>FMN</name>
        <dbReference type="ChEBI" id="CHEBI:58210"/>
    </ligand>
</feature>
<keyword evidence="2 6" id="KW-0288">FMN</keyword>
<dbReference type="GO" id="GO:0016655">
    <property type="term" value="F:oxidoreductase activity, acting on NAD(P)H, quinone or similar compound as acceptor"/>
    <property type="evidence" value="ECO:0007669"/>
    <property type="project" value="InterPro"/>
</dbReference>
<name>A0A8G2CHY8_ACIRU</name>
<organism evidence="8 9">
    <name type="scientific">Acidiphilium rubrum</name>
    <dbReference type="NCBI Taxonomy" id="526"/>
    <lineage>
        <taxon>Bacteria</taxon>
        <taxon>Pseudomonadati</taxon>
        <taxon>Pseudomonadota</taxon>
        <taxon>Alphaproteobacteria</taxon>
        <taxon>Acetobacterales</taxon>
        <taxon>Acidocellaceae</taxon>
        <taxon>Acidiphilium</taxon>
    </lineage>
</organism>
<gene>
    <name evidence="6" type="primary">azoR</name>
    <name evidence="8" type="ORF">SAMN05421828_10268</name>
</gene>
<dbReference type="AlphaFoldDB" id="A0A8G2CHY8"/>
<dbReference type="InterPro" id="IPR023048">
    <property type="entry name" value="NADH:quinone_OxRdtase_FMN_depd"/>
</dbReference>
<evidence type="ECO:0000259" key="7">
    <source>
        <dbReference type="Pfam" id="PF02525"/>
    </source>
</evidence>